<gene>
    <name evidence="7" type="ORF">H1B27_01600</name>
</gene>
<sequence length="772" mass="82198">MSFRSALLAAIWLSSVADPSGAAEDKLIVQTTDLTPTLAVTIAKLGREKTVSLSKGSDILKAIADNCGTANARRYYLPIFIQANSQNADVKEGRTVLSSDANLVFPACLFAQEKLATVEAKDNSIDWSKATPTTPGALAEAIRKSTGVDSDIQTAQFTTKWPSTIVASTYLDKTDAPLGPSQSIGFEKLQQGWSNFSEALGKQGPSLIGRMSSERLSDAAANDSYNSVLKAALSTTSGKVDPNLNRKVQGFERILRAQDVLASNEPVDFNNLPNRTNLVVSTLSPTAYAVELKDGVDAKAAAKQIFAALPPSNSSGVGSFGTFTPYFDEPAAGDGQSCPEGESGRWPVNMSELKKVLELRKLAGRKPSGGRLLIFDTGFPSGKVGMSPFDRSYFIPNSDADGPNTDPYLWSSSRPPVYFVSGAKNAEHGIGVLALALGGIGVLSEDHLIGSNASADGGMIVDLMGYRRLADGTLDVDTSAVLRTLSGDNWGQADVASVNLSLKFNVNQYERPLNFSGFFSDLPQVLFVVAAGNDGGSADDYMPARWGGTSKRNVITVGAVSSTDQWWSKSNKSAEHVDLAAPGCGVPTFTYDGSKFTKVVVNGTSFSAPLVSFAANLLQEYASAARRKNRILSTGRYSEDLLGKTRSARILDIPTALATPFDVVRADDGKFRLGRITLSPGATLCGSPLTRTAFAQIHRTPDGKLSVVRRDGPPVSGDVSFVPCDLQNGQLTDVPFREAASDQNGVLVLKAPEPLNMRTLQSITFCDSCYWN</sequence>
<dbReference type="Gene3D" id="3.40.50.200">
    <property type="entry name" value="Peptidase S8/S53 domain"/>
    <property type="match status" value="1"/>
</dbReference>
<keyword evidence="2" id="KW-0645">Protease</keyword>
<dbReference type="Pfam" id="PF00082">
    <property type="entry name" value="Peptidase_S8"/>
    <property type="match status" value="1"/>
</dbReference>
<dbReference type="EMBL" id="JACEGD010000002">
    <property type="protein sequence ID" value="MBH5384975.1"/>
    <property type="molecule type" value="Genomic_DNA"/>
</dbReference>
<dbReference type="InterPro" id="IPR050131">
    <property type="entry name" value="Peptidase_S8_subtilisin-like"/>
</dbReference>
<reference evidence="7 8" key="1">
    <citation type="submission" date="2020-07" db="EMBL/GenBank/DDBJ databases">
        <title>Bradyrhizobium diversity isolated from nodules of indigenous legumes of Western Australia.</title>
        <authorList>
            <person name="Klepa M.S."/>
        </authorList>
    </citation>
    <scope>NUCLEOTIDE SEQUENCE [LARGE SCALE GENOMIC DNA]</scope>
    <source>
        <strain evidence="7 8">CNPSo 4019</strain>
    </source>
</reference>
<feature type="signal peptide" evidence="5">
    <location>
        <begin position="1"/>
        <end position="22"/>
    </location>
</feature>
<evidence type="ECO:0000259" key="6">
    <source>
        <dbReference type="Pfam" id="PF00082"/>
    </source>
</evidence>
<evidence type="ECO:0000256" key="2">
    <source>
        <dbReference type="ARBA" id="ARBA00022670"/>
    </source>
</evidence>
<evidence type="ECO:0000256" key="5">
    <source>
        <dbReference type="SAM" id="SignalP"/>
    </source>
</evidence>
<keyword evidence="3" id="KW-0378">Hydrolase</keyword>
<comment type="caution">
    <text evidence="7">The sequence shown here is derived from an EMBL/GenBank/DDBJ whole genome shotgun (WGS) entry which is preliminary data.</text>
</comment>
<keyword evidence="8" id="KW-1185">Reference proteome</keyword>
<feature type="domain" description="Peptidase S8/S53" evidence="6">
    <location>
        <begin position="505"/>
        <end position="622"/>
    </location>
</feature>
<dbReference type="InterPro" id="IPR036852">
    <property type="entry name" value="Peptidase_S8/S53_dom_sf"/>
</dbReference>
<evidence type="ECO:0000256" key="1">
    <source>
        <dbReference type="ARBA" id="ARBA00011073"/>
    </source>
</evidence>
<dbReference type="SUPFAM" id="SSF52743">
    <property type="entry name" value="Subtilisin-like"/>
    <property type="match status" value="1"/>
</dbReference>
<name>A0ABS0NVM4_9BRAD</name>
<comment type="similarity">
    <text evidence="1">Belongs to the peptidase S8 family.</text>
</comment>
<organism evidence="7 8">
    <name type="scientific">Bradyrhizobium diversitatis</name>
    <dbReference type="NCBI Taxonomy" id="2755406"/>
    <lineage>
        <taxon>Bacteria</taxon>
        <taxon>Pseudomonadati</taxon>
        <taxon>Pseudomonadota</taxon>
        <taxon>Alphaproteobacteria</taxon>
        <taxon>Hyphomicrobiales</taxon>
        <taxon>Nitrobacteraceae</taxon>
        <taxon>Bradyrhizobium</taxon>
    </lineage>
</organism>
<dbReference type="InterPro" id="IPR000209">
    <property type="entry name" value="Peptidase_S8/S53_dom"/>
</dbReference>
<keyword evidence="5" id="KW-0732">Signal</keyword>
<evidence type="ECO:0000313" key="7">
    <source>
        <dbReference type="EMBL" id="MBH5384975.1"/>
    </source>
</evidence>
<evidence type="ECO:0000256" key="3">
    <source>
        <dbReference type="ARBA" id="ARBA00022801"/>
    </source>
</evidence>
<evidence type="ECO:0000256" key="4">
    <source>
        <dbReference type="ARBA" id="ARBA00022825"/>
    </source>
</evidence>
<feature type="chain" id="PRO_5045327331" evidence="5">
    <location>
        <begin position="23"/>
        <end position="772"/>
    </location>
</feature>
<protein>
    <submittedName>
        <fullName evidence="7">S8 family serine peptidase</fullName>
    </submittedName>
</protein>
<dbReference type="Proteomes" id="UP001194539">
    <property type="component" value="Unassembled WGS sequence"/>
</dbReference>
<dbReference type="RefSeq" id="WP_197964741.1">
    <property type="nucleotide sequence ID" value="NZ_JACEGD010000002.1"/>
</dbReference>
<proteinExistence type="inferred from homology"/>
<evidence type="ECO:0000313" key="8">
    <source>
        <dbReference type="Proteomes" id="UP001194539"/>
    </source>
</evidence>
<dbReference type="PANTHER" id="PTHR43806">
    <property type="entry name" value="PEPTIDASE S8"/>
    <property type="match status" value="1"/>
</dbReference>
<accession>A0ABS0NVM4</accession>
<dbReference type="PANTHER" id="PTHR43806:SF11">
    <property type="entry name" value="CEREVISIN-RELATED"/>
    <property type="match status" value="1"/>
</dbReference>
<keyword evidence="4" id="KW-0720">Serine protease</keyword>